<dbReference type="GO" id="GO:0072659">
    <property type="term" value="P:protein localization to plasma membrane"/>
    <property type="evidence" value="ECO:0007669"/>
    <property type="project" value="TreeGrafter"/>
</dbReference>
<keyword evidence="4 5" id="KW-0472">Membrane</keyword>
<comment type="subcellular location">
    <subcellularLocation>
        <location evidence="1">Membrane</location>
        <topology evidence="1">Multi-pass membrane protein</topology>
    </subcellularLocation>
</comment>
<dbReference type="Pfam" id="PF01284">
    <property type="entry name" value="MARVEL"/>
    <property type="match status" value="1"/>
</dbReference>
<evidence type="ECO:0000256" key="4">
    <source>
        <dbReference type="ARBA" id="ARBA00023136"/>
    </source>
</evidence>
<evidence type="ECO:0000256" key="3">
    <source>
        <dbReference type="ARBA" id="ARBA00022989"/>
    </source>
</evidence>
<evidence type="ECO:0000313" key="7">
    <source>
        <dbReference type="EMBL" id="KAF2500994.1"/>
    </source>
</evidence>
<dbReference type="GO" id="GO:0070941">
    <property type="term" value="P:eisosome assembly"/>
    <property type="evidence" value="ECO:0007669"/>
    <property type="project" value="TreeGrafter"/>
</dbReference>
<dbReference type="InterPro" id="IPR008253">
    <property type="entry name" value="Marvel"/>
</dbReference>
<keyword evidence="3 5" id="KW-1133">Transmembrane helix</keyword>
<sequence length="177" mass="18235">MIIAIILRVVQLIFAAVVLGLSVALIKNQYIGSAPATINYNAFCGGFGLLAAFLGIAAIWVEALGGLVMAAIDGLASLFFLAGGLAVVITLHGISCTSNSESNLEKMFSNALLNKGCAHFEDVGWLCGADFAAASGRCKKNEADAAFEFMSFALCAGCAVLSFLAMRRGSGTKGALV</sequence>
<evidence type="ECO:0000259" key="6">
    <source>
        <dbReference type="Pfam" id="PF01284"/>
    </source>
</evidence>
<keyword evidence="8" id="KW-1185">Reference proteome</keyword>
<keyword evidence="2 5" id="KW-0812">Transmembrane</keyword>
<dbReference type="GO" id="GO:0005886">
    <property type="term" value="C:plasma membrane"/>
    <property type="evidence" value="ECO:0007669"/>
    <property type="project" value="TreeGrafter"/>
</dbReference>
<dbReference type="GO" id="GO:0032126">
    <property type="term" value="C:eisosome"/>
    <property type="evidence" value="ECO:0007669"/>
    <property type="project" value="TreeGrafter"/>
</dbReference>
<protein>
    <recommendedName>
        <fullName evidence="6">MARVEL domain-containing protein</fullName>
    </recommendedName>
</protein>
<organism evidence="7 8">
    <name type="scientific">Lophium mytilinum</name>
    <dbReference type="NCBI Taxonomy" id="390894"/>
    <lineage>
        <taxon>Eukaryota</taxon>
        <taxon>Fungi</taxon>
        <taxon>Dikarya</taxon>
        <taxon>Ascomycota</taxon>
        <taxon>Pezizomycotina</taxon>
        <taxon>Dothideomycetes</taxon>
        <taxon>Pleosporomycetidae</taxon>
        <taxon>Mytilinidiales</taxon>
        <taxon>Mytilinidiaceae</taxon>
        <taxon>Lophium</taxon>
    </lineage>
</organism>
<dbReference type="PANTHER" id="PTHR28165">
    <property type="entry name" value="NON-CLASSICAL EXPORT PROTEIN 2-RELATED"/>
    <property type="match status" value="1"/>
</dbReference>
<feature type="transmembrane region" description="Helical" evidence="5">
    <location>
        <begin position="145"/>
        <end position="166"/>
    </location>
</feature>
<gene>
    <name evidence="7" type="ORF">BU16DRAFT_612980</name>
</gene>
<evidence type="ECO:0000256" key="2">
    <source>
        <dbReference type="ARBA" id="ARBA00022692"/>
    </source>
</evidence>
<dbReference type="PANTHER" id="PTHR28165:SF2">
    <property type="entry name" value="MARVEL DOMAIN-CONTAINING PROTEIN"/>
    <property type="match status" value="1"/>
</dbReference>
<reference evidence="7" key="1">
    <citation type="journal article" date="2020" name="Stud. Mycol.">
        <title>101 Dothideomycetes genomes: a test case for predicting lifestyles and emergence of pathogens.</title>
        <authorList>
            <person name="Haridas S."/>
            <person name="Albert R."/>
            <person name="Binder M."/>
            <person name="Bloem J."/>
            <person name="Labutti K."/>
            <person name="Salamov A."/>
            <person name="Andreopoulos B."/>
            <person name="Baker S."/>
            <person name="Barry K."/>
            <person name="Bills G."/>
            <person name="Bluhm B."/>
            <person name="Cannon C."/>
            <person name="Castanera R."/>
            <person name="Culley D."/>
            <person name="Daum C."/>
            <person name="Ezra D."/>
            <person name="Gonzalez J."/>
            <person name="Henrissat B."/>
            <person name="Kuo A."/>
            <person name="Liang C."/>
            <person name="Lipzen A."/>
            <person name="Lutzoni F."/>
            <person name="Magnuson J."/>
            <person name="Mondo S."/>
            <person name="Nolan M."/>
            <person name="Ohm R."/>
            <person name="Pangilinan J."/>
            <person name="Park H.-J."/>
            <person name="Ramirez L."/>
            <person name="Alfaro M."/>
            <person name="Sun H."/>
            <person name="Tritt A."/>
            <person name="Yoshinaga Y."/>
            <person name="Zwiers L.-H."/>
            <person name="Turgeon B."/>
            <person name="Goodwin S."/>
            <person name="Spatafora J."/>
            <person name="Crous P."/>
            <person name="Grigoriev I."/>
        </authorList>
    </citation>
    <scope>NUCLEOTIDE SEQUENCE</scope>
    <source>
        <strain evidence="7">CBS 269.34</strain>
    </source>
</reference>
<evidence type="ECO:0000256" key="5">
    <source>
        <dbReference type="SAM" id="Phobius"/>
    </source>
</evidence>
<feature type="transmembrane region" description="Helical" evidence="5">
    <location>
        <begin position="67"/>
        <end position="91"/>
    </location>
</feature>
<dbReference type="OrthoDB" id="2017497at2759"/>
<accession>A0A6A6R9B2</accession>
<feature type="transmembrane region" description="Helical" evidence="5">
    <location>
        <begin position="6"/>
        <end position="26"/>
    </location>
</feature>
<name>A0A6A6R9B2_9PEZI</name>
<evidence type="ECO:0000313" key="8">
    <source>
        <dbReference type="Proteomes" id="UP000799750"/>
    </source>
</evidence>
<feature type="transmembrane region" description="Helical" evidence="5">
    <location>
        <begin position="38"/>
        <end position="61"/>
    </location>
</feature>
<evidence type="ECO:0000256" key="1">
    <source>
        <dbReference type="ARBA" id="ARBA00004141"/>
    </source>
</evidence>
<dbReference type="EMBL" id="MU004182">
    <property type="protein sequence ID" value="KAF2500994.1"/>
    <property type="molecule type" value="Genomic_DNA"/>
</dbReference>
<dbReference type="InterPro" id="IPR052649">
    <property type="entry name" value="NCE102-like"/>
</dbReference>
<proteinExistence type="predicted"/>
<feature type="domain" description="MARVEL" evidence="6">
    <location>
        <begin position="4"/>
        <end position="160"/>
    </location>
</feature>
<dbReference type="Proteomes" id="UP000799750">
    <property type="component" value="Unassembled WGS sequence"/>
</dbReference>
<dbReference type="AlphaFoldDB" id="A0A6A6R9B2"/>